<dbReference type="EMBL" id="MGFX01000001">
    <property type="protein sequence ID" value="OGM15894.1"/>
    <property type="molecule type" value="Genomic_DNA"/>
</dbReference>
<accession>A0A1F7XLE7</accession>
<evidence type="ECO:0000313" key="2">
    <source>
        <dbReference type="Proteomes" id="UP000177382"/>
    </source>
</evidence>
<evidence type="ECO:0000313" key="1">
    <source>
        <dbReference type="EMBL" id="OGM15894.1"/>
    </source>
</evidence>
<organism evidence="1 2">
    <name type="scientific">Candidatus Woesebacteria bacterium RBG_16_42_24</name>
    <dbReference type="NCBI Taxonomy" id="1802485"/>
    <lineage>
        <taxon>Bacteria</taxon>
        <taxon>Candidatus Woeseibacteriota</taxon>
    </lineage>
</organism>
<reference evidence="1 2" key="1">
    <citation type="journal article" date="2016" name="Nat. Commun.">
        <title>Thousands of microbial genomes shed light on interconnected biogeochemical processes in an aquifer system.</title>
        <authorList>
            <person name="Anantharaman K."/>
            <person name="Brown C.T."/>
            <person name="Hug L.A."/>
            <person name="Sharon I."/>
            <person name="Castelle C.J."/>
            <person name="Probst A.J."/>
            <person name="Thomas B.C."/>
            <person name="Singh A."/>
            <person name="Wilkins M.J."/>
            <person name="Karaoz U."/>
            <person name="Brodie E.L."/>
            <person name="Williams K.H."/>
            <person name="Hubbard S.S."/>
            <person name="Banfield J.F."/>
        </authorList>
    </citation>
    <scope>NUCLEOTIDE SEQUENCE [LARGE SCALE GENOMIC DNA]</scope>
</reference>
<proteinExistence type="predicted"/>
<protein>
    <submittedName>
        <fullName evidence="1">Uncharacterized protein</fullName>
    </submittedName>
</protein>
<dbReference type="AlphaFoldDB" id="A0A1F7XLE7"/>
<sequence>MAEETITPSPYANPEIQVNGYPVSIEVAPPGAKIPVLHRIKDAAHYVGPGEFDILVDFRDTFVRNGMWNSYVPKERQWNAFNLPEGITVLGFIDPDIKEATNEMEWIAQRDFYENDKDCERYYILNKTIFGKISRWSRPRTKSGNLEFIGLIRAGVVASEMLGISVEEQVLIQTKRLPLIGQSQGDIAIGLTPHNLETLSRLKEKHWVFADVAGATLASIIANVRYLIHIGIRPEKVSIWNAVLSHKGGLFGLQALRELGIDAQIVAGGYSPRLNKDYYLETDYGSASVGDAGNALDRFLPEDLRLLAFNK</sequence>
<name>A0A1F7XLE7_9BACT</name>
<comment type="caution">
    <text evidence="1">The sequence shown here is derived from an EMBL/GenBank/DDBJ whole genome shotgun (WGS) entry which is preliminary data.</text>
</comment>
<dbReference type="STRING" id="1802485.A2V97_03960"/>
<gene>
    <name evidence="1" type="ORF">A2V97_03960</name>
</gene>
<dbReference type="Proteomes" id="UP000177382">
    <property type="component" value="Unassembled WGS sequence"/>
</dbReference>